<evidence type="ECO:0000313" key="7">
    <source>
        <dbReference type="EMBL" id="CAF4954924.1"/>
    </source>
</evidence>
<evidence type="ECO:0000256" key="5">
    <source>
        <dbReference type="SAM" id="Phobius"/>
    </source>
</evidence>
<gene>
    <name evidence="7" type="ORF">PMACD_LOCUS16095</name>
</gene>
<sequence length="308" mass="35057">MHYAPYEQPSCFRRYAFRSFVCVVLSMLLGLHLQSHFWVPPDGIERDFTDIKDVITQLSYGLTEINRKHEKLQGEIERISETLPAVAAAAGRARDALEPSRMSRHSLNVHDYDRQIVDYALETAGAKVVDTGNTIEYMIHESPVSWALHILVASFCRECLGAASIIRPGTLPGECWAFKGTKGEATIRLLSTIYVTGISLEHIPPHISPTKEISSAPRLFQLEGLEFRNDPYPYDFGSFEYDKDAKPIQYFEVRHPSSKGFNLVRIRIFSNWGHTVYTCVYRVRVHGELVRKPLNSIRDDGDNLVELE</sequence>
<evidence type="ECO:0000256" key="4">
    <source>
        <dbReference type="ARBA" id="ARBA00023136"/>
    </source>
</evidence>
<evidence type="ECO:0000259" key="6">
    <source>
        <dbReference type="PROSITE" id="PS51469"/>
    </source>
</evidence>
<dbReference type="InterPro" id="IPR012919">
    <property type="entry name" value="SUN_dom"/>
</dbReference>
<organism evidence="7 8">
    <name type="scientific">Pieris macdunnoughi</name>
    <dbReference type="NCBI Taxonomy" id="345717"/>
    <lineage>
        <taxon>Eukaryota</taxon>
        <taxon>Metazoa</taxon>
        <taxon>Ecdysozoa</taxon>
        <taxon>Arthropoda</taxon>
        <taxon>Hexapoda</taxon>
        <taxon>Insecta</taxon>
        <taxon>Pterygota</taxon>
        <taxon>Neoptera</taxon>
        <taxon>Endopterygota</taxon>
        <taxon>Lepidoptera</taxon>
        <taxon>Glossata</taxon>
        <taxon>Ditrysia</taxon>
        <taxon>Papilionoidea</taxon>
        <taxon>Pieridae</taxon>
        <taxon>Pierinae</taxon>
        <taxon>Pieris</taxon>
    </lineage>
</organism>
<evidence type="ECO:0000256" key="3">
    <source>
        <dbReference type="ARBA" id="ARBA00022989"/>
    </source>
</evidence>
<keyword evidence="3 5" id="KW-1133">Transmembrane helix</keyword>
<feature type="domain" description="SUN" evidence="6">
    <location>
        <begin position="126"/>
        <end position="290"/>
    </location>
</feature>
<dbReference type="Proteomes" id="UP000663880">
    <property type="component" value="Unassembled WGS sequence"/>
</dbReference>
<keyword evidence="8" id="KW-1185">Reference proteome</keyword>
<dbReference type="PANTHER" id="PTHR12911">
    <property type="entry name" value="SAD1/UNC-84-LIKE PROTEIN-RELATED"/>
    <property type="match status" value="1"/>
</dbReference>
<evidence type="ECO:0000256" key="1">
    <source>
        <dbReference type="ARBA" id="ARBA00004370"/>
    </source>
</evidence>
<keyword evidence="4 5" id="KW-0472">Membrane</keyword>
<comment type="subcellular location">
    <subcellularLocation>
        <location evidence="1">Membrane</location>
    </subcellularLocation>
</comment>
<accession>A0A821YAA2</accession>
<comment type="caution">
    <text evidence="7">The sequence shown here is derived from an EMBL/GenBank/DDBJ whole genome shotgun (WGS) entry which is preliminary data.</text>
</comment>
<dbReference type="AlphaFoldDB" id="A0A821YAA2"/>
<protein>
    <recommendedName>
        <fullName evidence="6">SUN domain-containing protein</fullName>
    </recommendedName>
</protein>
<proteinExistence type="predicted"/>
<dbReference type="OrthoDB" id="342281at2759"/>
<dbReference type="GO" id="GO:0034993">
    <property type="term" value="C:meiotic nuclear membrane microtubule tethering complex"/>
    <property type="evidence" value="ECO:0007669"/>
    <property type="project" value="TreeGrafter"/>
</dbReference>
<name>A0A821YAA2_9NEOP</name>
<dbReference type="InterPro" id="IPR045119">
    <property type="entry name" value="SUN1-5"/>
</dbReference>
<keyword evidence="2 5" id="KW-0812">Transmembrane</keyword>
<evidence type="ECO:0000313" key="8">
    <source>
        <dbReference type="Proteomes" id="UP000663880"/>
    </source>
</evidence>
<evidence type="ECO:0000256" key="2">
    <source>
        <dbReference type="ARBA" id="ARBA00022692"/>
    </source>
</evidence>
<dbReference type="EMBL" id="CAJOBZ010000077">
    <property type="protein sequence ID" value="CAF4954924.1"/>
    <property type="molecule type" value="Genomic_DNA"/>
</dbReference>
<dbReference type="PANTHER" id="PTHR12911:SF8">
    <property type="entry name" value="KLAROID PROTEIN-RELATED"/>
    <property type="match status" value="1"/>
</dbReference>
<dbReference type="GO" id="GO:0043495">
    <property type="term" value="F:protein-membrane adaptor activity"/>
    <property type="evidence" value="ECO:0007669"/>
    <property type="project" value="TreeGrafter"/>
</dbReference>
<dbReference type="PROSITE" id="PS51469">
    <property type="entry name" value="SUN"/>
    <property type="match status" value="1"/>
</dbReference>
<reference evidence="7" key="1">
    <citation type="submission" date="2021-02" db="EMBL/GenBank/DDBJ databases">
        <authorList>
            <person name="Steward A R."/>
        </authorList>
    </citation>
    <scope>NUCLEOTIDE SEQUENCE</scope>
</reference>
<dbReference type="Pfam" id="PF07738">
    <property type="entry name" value="Sad1_UNC"/>
    <property type="match status" value="1"/>
</dbReference>
<feature type="transmembrane region" description="Helical" evidence="5">
    <location>
        <begin position="20"/>
        <end position="39"/>
    </location>
</feature>
<dbReference type="Gene3D" id="2.60.120.260">
    <property type="entry name" value="Galactose-binding domain-like"/>
    <property type="match status" value="1"/>
</dbReference>